<keyword evidence="3" id="KW-0411">Iron-sulfur</keyword>
<organism evidence="4 5">
    <name type="scientific">SAR324 cluster bacterium</name>
    <dbReference type="NCBI Taxonomy" id="2024889"/>
    <lineage>
        <taxon>Bacteria</taxon>
        <taxon>Deltaproteobacteria</taxon>
        <taxon>SAR324 cluster</taxon>
    </lineage>
</organism>
<dbReference type="PANTHER" id="PTHR43432:SF3">
    <property type="entry name" value="SLR0285 PROTEIN"/>
    <property type="match status" value="1"/>
</dbReference>
<sequence length="296" mass="33822">MNESNKAKLRKNENIGDKLVISYTVDSFANGIAFGQSKLESSSDPRDVFALRLQDDVEALRLRSRYVFHKENPLHELEKSLMRLSNQGILHSATIYFGVTTDPFLPFESKFDASMKFLDLFQRYTPGMLIVQTRSPLIVLALPVLKRLGRHASVTIGIETPCEDVVRHYTPALPRVSERLKTVKALRKFGIEVTLQVHPVLPYGEWREDAKSFAKLLVENGDFLHVKALSDGSEQLERQLKASEIVRKLAHDRCFYYLRRDAAVPLINEIEAIASDKLFMPQRLHLKPKQIEFFAA</sequence>
<dbReference type="GO" id="GO:0046872">
    <property type="term" value="F:metal ion binding"/>
    <property type="evidence" value="ECO:0007669"/>
    <property type="project" value="UniProtKB-KW"/>
</dbReference>
<name>A0A7X9FUK4_9DELT</name>
<dbReference type="GO" id="GO:0051536">
    <property type="term" value="F:iron-sulfur cluster binding"/>
    <property type="evidence" value="ECO:0007669"/>
    <property type="project" value="UniProtKB-KW"/>
</dbReference>
<evidence type="ECO:0008006" key="6">
    <source>
        <dbReference type="Google" id="ProtNLM"/>
    </source>
</evidence>
<gene>
    <name evidence="4" type="ORF">GYA55_14625</name>
</gene>
<dbReference type="Gene3D" id="3.80.30.30">
    <property type="match status" value="1"/>
</dbReference>
<dbReference type="InterPro" id="IPR058240">
    <property type="entry name" value="rSAM_sf"/>
</dbReference>
<evidence type="ECO:0000313" key="4">
    <source>
        <dbReference type="EMBL" id="NMC64396.1"/>
    </source>
</evidence>
<dbReference type="PANTHER" id="PTHR43432">
    <property type="entry name" value="SLR0285 PROTEIN"/>
    <property type="match status" value="1"/>
</dbReference>
<reference evidence="4 5" key="1">
    <citation type="journal article" date="2020" name="Biotechnol. Biofuels">
        <title>New insights from the biogas microbiome by comprehensive genome-resolved metagenomics of nearly 1600 species originating from multiple anaerobic digesters.</title>
        <authorList>
            <person name="Campanaro S."/>
            <person name="Treu L."/>
            <person name="Rodriguez-R L.M."/>
            <person name="Kovalovszki A."/>
            <person name="Ziels R.M."/>
            <person name="Maus I."/>
            <person name="Zhu X."/>
            <person name="Kougias P.G."/>
            <person name="Basile A."/>
            <person name="Luo G."/>
            <person name="Schluter A."/>
            <person name="Konstantinidis K.T."/>
            <person name="Angelidaki I."/>
        </authorList>
    </citation>
    <scope>NUCLEOTIDE SEQUENCE [LARGE SCALE GENOMIC DNA]</scope>
    <source>
        <strain evidence="4">AS27yjCOA_65</strain>
    </source>
</reference>
<dbReference type="AlphaFoldDB" id="A0A7X9FUK4"/>
<evidence type="ECO:0000256" key="3">
    <source>
        <dbReference type="ARBA" id="ARBA00023014"/>
    </source>
</evidence>
<keyword evidence="1" id="KW-0479">Metal-binding</keyword>
<keyword evidence="2" id="KW-0408">Iron</keyword>
<evidence type="ECO:0000256" key="1">
    <source>
        <dbReference type="ARBA" id="ARBA00022723"/>
    </source>
</evidence>
<evidence type="ECO:0000313" key="5">
    <source>
        <dbReference type="Proteomes" id="UP000524246"/>
    </source>
</evidence>
<comment type="caution">
    <text evidence="4">The sequence shown here is derived from an EMBL/GenBank/DDBJ whole genome shotgun (WGS) entry which is preliminary data.</text>
</comment>
<evidence type="ECO:0000256" key="2">
    <source>
        <dbReference type="ARBA" id="ARBA00023004"/>
    </source>
</evidence>
<proteinExistence type="predicted"/>
<protein>
    <recommendedName>
        <fullName evidence="6">Radical SAM protein</fullName>
    </recommendedName>
</protein>
<dbReference type="SUPFAM" id="SSF102114">
    <property type="entry name" value="Radical SAM enzymes"/>
    <property type="match status" value="1"/>
</dbReference>
<dbReference type="InterPro" id="IPR040086">
    <property type="entry name" value="MJ0683-like"/>
</dbReference>
<dbReference type="EMBL" id="JAAZON010000664">
    <property type="protein sequence ID" value="NMC64396.1"/>
    <property type="molecule type" value="Genomic_DNA"/>
</dbReference>
<accession>A0A7X9FUK4</accession>
<dbReference type="Proteomes" id="UP000524246">
    <property type="component" value="Unassembled WGS sequence"/>
</dbReference>